<sequence length="22" mass="2493">MLLITSHCCHRPRGLEEEPVGD</sequence>
<evidence type="ECO:0000313" key="1">
    <source>
        <dbReference type="EMBL" id="JAH22521.1"/>
    </source>
</evidence>
<accession>A0A0E9R011</accession>
<protein>
    <submittedName>
        <fullName evidence="1">Uncharacterized protein</fullName>
    </submittedName>
</protein>
<proteinExistence type="predicted"/>
<dbReference type="AlphaFoldDB" id="A0A0E9R011"/>
<reference evidence="1" key="1">
    <citation type="submission" date="2014-11" db="EMBL/GenBank/DDBJ databases">
        <authorList>
            <person name="Amaro Gonzalez C."/>
        </authorList>
    </citation>
    <scope>NUCLEOTIDE SEQUENCE</scope>
</reference>
<name>A0A0E9R011_ANGAN</name>
<organism evidence="1">
    <name type="scientific">Anguilla anguilla</name>
    <name type="common">European freshwater eel</name>
    <name type="synonym">Muraena anguilla</name>
    <dbReference type="NCBI Taxonomy" id="7936"/>
    <lineage>
        <taxon>Eukaryota</taxon>
        <taxon>Metazoa</taxon>
        <taxon>Chordata</taxon>
        <taxon>Craniata</taxon>
        <taxon>Vertebrata</taxon>
        <taxon>Euteleostomi</taxon>
        <taxon>Actinopterygii</taxon>
        <taxon>Neopterygii</taxon>
        <taxon>Teleostei</taxon>
        <taxon>Anguilliformes</taxon>
        <taxon>Anguillidae</taxon>
        <taxon>Anguilla</taxon>
    </lineage>
</organism>
<reference evidence="1" key="2">
    <citation type="journal article" date="2015" name="Fish Shellfish Immunol.">
        <title>Early steps in the European eel (Anguilla anguilla)-Vibrio vulnificus interaction in the gills: Role of the RtxA13 toxin.</title>
        <authorList>
            <person name="Callol A."/>
            <person name="Pajuelo D."/>
            <person name="Ebbesson L."/>
            <person name="Teles M."/>
            <person name="MacKenzie S."/>
            <person name="Amaro C."/>
        </authorList>
    </citation>
    <scope>NUCLEOTIDE SEQUENCE</scope>
</reference>
<dbReference type="EMBL" id="GBXM01086056">
    <property type="protein sequence ID" value="JAH22521.1"/>
    <property type="molecule type" value="Transcribed_RNA"/>
</dbReference>